<proteinExistence type="predicted"/>
<dbReference type="KEGG" id="bnm:BALAC2494_01658"/>
<dbReference type="AlphaFoldDB" id="A0A806FPL2"/>
<reference evidence="1 2" key="1">
    <citation type="journal article" date="2011" name="J. Bacteriol.">
        <title>Genome Sequence of the Probiotic Strain Bifidobacterium animalis subsp. lactis CNCM I-2494.</title>
        <authorList>
            <person name="Chervaux C."/>
            <person name="Grimaldi C."/>
            <person name="Bolotin A."/>
            <person name="Quinquis B."/>
            <person name="Legrain-Raspaud S."/>
            <person name="van Hylckama Vlieg J.E."/>
            <person name="Denariaz G."/>
            <person name="Smokvina T."/>
        </authorList>
    </citation>
    <scope>NUCLEOTIDE SEQUENCE [LARGE SCALE GENOMIC DNA]</scope>
    <source>
        <strain evidence="1 2">CNCM I-2494</strain>
    </source>
</reference>
<dbReference type="EMBL" id="CP002915">
    <property type="protein sequence ID" value="AEK30586.1"/>
    <property type="molecule type" value="Genomic_DNA"/>
</dbReference>
<protein>
    <submittedName>
        <fullName evidence="1">Hypothetical membrane associated protein</fullName>
    </submittedName>
</protein>
<evidence type="ECO:0000313" key="2">
    <source>
        <dbReference type="Proteomes" id="UP000008394"/>
    </source>
</evidence>
<gene>
    <name evidence="1" type="ORF">BALAC2494_01658</name>
</gene>
<dbReference type="Proteomes" id="UP000008394">
    <property type="component" value="Chromosome"/>
</dbReference>
<organism evidence="1 2">
    <name type="scientific">Bifidobacterium animalis subsp. lactis CNCM I-2494</name>
    <dbReference type="NCBI Taxonomy" id="1042403"/>
    <lineage>
        <taxon>Bacteria</taxon>
        <taxon>Bacillati</taxon>
        <taxon>Actinomycetota</taxon>
        <taxon>Actinomycetes</taxon>
        <taxon>Bifidobacteriales</taxon>
        <taxon>Bifidobacteriaceae</taxon>
        <taxon>Bifidobacterium</taxon>
    </lineage>
</organism>
<sequence length="460" mass="48873">MGVVVLGLPVVDEGLLHVIPAAVALRVGEHGLAELVLPLLRRHHREVPSNLLLAGVGVLDGLLDERVVALHLVEGLERRGEAHVFRQRLDALVGGDDPVQEVLRGLLVGLGGLRIDAQVVLGAGGQSLVLLALGTDVDWEHAHLIGLHAGLLQIGPGPSAVLVERGLAERELGVRVIAGLRAQLRRGGGGILEVQVEDVLEVRQVGALDRLRLRGHTVLLELIGERDVRQVGLETPVGAGVEARGGEGSLDAELILLGLHVVGHFLELVEGVDLLDVLDLGARQLGILLEQVLVVDDAVGLHDVRDAHDLVAVLQRDVLVIELVVDAGVLEVGSVALPVLVADRSVDLEDRRRVALGELGLERLLVGARGGRLHLHLHAGLVGVFLGERDPLVGGLRLEVQEVDLALAVVRAASSARGQAGERHCGDRHETHCCFHCAIHLRTFPHPTSATHRSGTEVFS</sequence>
<accession>A0A806FPL2</accession>
<name>A0A806FPL2_BIFAN</name>
<evidence type="ECO:0000313" key="1">
    <source>
        <dbReference type="EMBL" id="AEK30586.1"/>
    </source>
</evidence>